<protein>
    <submittedName>
        <fullName evidence="1">Uncharacterized protein</fullName>
    </submittedName>
</protein>
<evidence type="ECO:0000313" key="1">
    <source>
        <dbReference type="EMBL" id="KAI6651575.1"/>
    </source>
</evidence>
<comment type="caution">
    <text evidence="1">The sequence shown here is derived from an EMBL/GenBank/DDBJ whole genome shotgun (WGS) entry which is preliminary data.</text>
</comment>
<evidence type="ECO:0000313" key="2">
    <source>
        <dbReference type="Proteomes" id="UP001165289"/>
    </source>
</evidence>
<gene>
    <name evidence="1" type="ORF">LOD99_5183</name>
</gene>
<dbReference type="AlphaFoldDB" id="A0AAV7JT85"/>
<keyword evidence="2" id="KW-1185">Reference proteome</keyword>
<organism evidence="1 2">
    <name type="scientific">Oopsacas minuta</name>
    <dbReference type="NCBI Taxonomy" id="111878"/>
    <lineage>
        <taxon>Eukaryota</taxon>
        <taxon>Metazoa</taxon>
        <taxon>Porifera</taxon>
        <taxon>Hexactinellida</taxon>
        <taxon>Hexasterophora</taxon>
        <taxon>Lyssacinosida</taxon>
        <taxon>Leucopsacidae</taxon>
        <taxon>Oopsacas</taxon>
    </lineage>
</organism>
<reference evidence="1 2" key="1">
    <citation type="journal article" date="2023" name="BMC Biol.">
        <title>The compact genome of the sponge Oopsacas minuta (Hexactinellida) is lacking key metazoan core genes.</title>
        <authorList>
            <person name="Santini S."/>
            <person name="Schenkelaars Q."/>
            <person name="Jourda C."/>
            <person name="Duchesne M."/>
            <person name="Belahbib H."/>
            <person name="Rocher C."/>
            <person name="Selva M."/>
            <person name="Riesgo A."/>
            <person name="Vervoort M."/>
            <person name="Leys S.P."/>
            <person name="Kodjabachian L."/>
            <person name="Le Bivic A."/>
            <person name="Borchiellini C."/>
            <person name="Claverie J.M."/>
            <person name="Renard E."/>
        </authorList>
    </citation>
    <scope>NUCLEOTIDE SEQUENCE [LARGE SCALE GENOMIC DNA]</scope>
    <source>
        <strain evidence="1">SPO-2</strain>
    </source>
</reference>
<sequence>MADMLDDSEGREELVYVKTENGSYRGWRVELLVENLSSKVEEQLLLLNCCKGLLREACLYQGELRCGVYIPEGIPWQPVKMNRIKSPLKSRACEWRDTVSTTLHHLEECEFFPVPCPLGCVCLEGEGKGKVMNLEKRLIRD</sequence>
<dbReference type="Proteomes" id="UP001165289">
    <property type="component" value="Unassembled WGS sequence"/>
</dbReference>
<dbReference type="EMBL" id="JAKMXF010000303">
    <property type="protein sequence ID" value="KAI6651575.1"/>
    <property type="molecule type" value="Genomic_DNA"/>
</dbReference>
<proteinExistence type="predicted"/>
<accession>A0AAV7JT85</accession>
<name>A0AAV7JT85_9METZ</name>